<name>A0ABR3UV23_9PLEO</name>
<feature type="compositionally biased region" description="Low complexity" evidence="1">
    <location>
        <begin position="15"/>
        <end position="29"/>
    </location>
</feature>
<dbReference type="EMBL" id="JBHGVX010000001">
    <property type="protein sequence ID" value="KAL1800155.1"/>
    <property type="molecule type" value="Genomic_DNA"/>
</dbReference>
<proteinExistence type="predicted"/>
<feature type="region of interest" description="Disordered" evidence="1">
    <location>
        <begin position="234"/>
        <end position="274"/>
    </location>
</feature>
<evidence type="ECO:0000256" key="1">
    <source>
        <dbReference type="SAM" id="MobiDB-lite"/>
    </source>
</evidence>
<dbReference type="GeneID" id="96080819"/>
<feature type="compositionally biased region" description="Low complexity" evidence="1">
    <location>
        <begin position="239"/>
        <end position="254"/>
    </location>
</feature>
<feature type="compositionally biased region" description="Basic and acidic residues" evidence="1">
    <location>
        <begin position="83"/>
        <end position="100"/>
    </location>
</feature>
<comment type="caution">
    <text evidence="2">The sequence shown here is derived from an EMBL/GenBank/DDBJ whole genome shotgun (WGS) entry which is preliminary data.</text>
</comment>
<evidence type="ECO:0000313" key="3">
    <source>
        <dbReference type="Proteomes" id="UP001578633"/>
    </source>
</evidence>
<sequence>MEVTSRPLPSLLPHSAPMAMAAKPASAAPWSFPNLKKRRRRRASQIFNMNFSFGFGSRRKSQDQSPDISPRTSISSASGSPRSEMEQSSKRQRIDSRASDAEVVFSTEQSIKVPEPANPAIVLSRCDSTGEVHPGQLVDFTSKPVPVAPEPIVIPAPRQRSPASEFELRLSSDAYHDYLATSQRRRSFPAGEWAARRVRDEFQMLHKLEKVETKAEDPFRRFRESARKRICTVERKTKASTPTPSTTTIAPTPTMDDASSVPCELRRTPSDPSTEAFLTHIRASLEARKRENKTGERWRSYPVFADEGEKGFLDDAPL</sequence>
<gene>
    <name evidence="2" type="ORF">ACET3X_000497</name>
</gene>
<feature type="region of interest" description="Disordered" evidence="1">
    <location>
        <begin position="1"/>
        <end position="110"/>
    </location>
</feature>
<evidence type="ECO:0000313" key="2">
    <source>
        <dbReference type="EMBL" id="KAL1800155.1"/>
    </source>
</evidence>
<reference evidence="2 3" key="1">
    <citation type="submission" date="2024-09" db="EMBL/GenBank/DDBJ databases">
        <title>T2T genomes of carrot and Alternaria dauci and their utility for understanding host-pathogen interaction during carrot leaf blight disease.</title>
        <authorList>
            <person name="Liu W."/>
            <person name="Xu S."/>
            <person name="Ou C."/>
            <person name="Liu X."/>
            <person name="Zhuang F."/>
            <person name="Deng X.W."/>
        </authorList>
    </citation>
    <scope>NUCLEOTIDE SEQUENCE [LARGE SCALE GENOMIC DNA]</scope>
    <source>
        <strain evidence="2 3">A2016</strain>
    </source>
</reference>
<organism evidence="2 3">
    <name type="scientific">Alternaria dauci</name>
    <dbReference type="NCBI Taxonomy" id="48095"/>
    <lineage>
        <taxon>Eukaryota</taxon>
        <taxon>Fungi</taxon>
        <taxon>Dikarya</taxon>
        <taxon>Ascomycota</taxon>
        <taxon>Pezizomycotina</taxon>
        <taxon>Dothideomycetes</taxon>
        <taxon>Pleosporomycetidae</taxon>
        <taxon>Pleosporales</taxon>
        <taxon>Pleosporineae</taxon>
        <taxon>Pleosporaceae</taxon>
        <taxon>Alternaria</taxon>
        <taxon>Alternaria sect. Porri</taxon>
    </lineage>
</organism>
<feature type="compositionally biased region" description="Polar residues" evidence="1">
    <location>
        <begin position="63"/>
        <end position="81"/>
    </location>
</feature>
<dbReference type="RefSeq" id="XP_069310739.1">
    <property type="nucleotide sequence ID" value="XM_069447798.1"/>
</dbReference>
<keyword evidence="3" id="KW-1185">Reference proteome</keyword>
<dbReference type="Proteomes" id="UP001578633">
    <property type="component" value="Chromosome 1"/>
</dbReference>
<protein>
    <submittedName>
        <fullName evidence="2">Uncharacterized protein</fullName>
    </submittedName>
</protein>
<accession>A0ABR3UV23</accession>